<dbReference type="Gene3D" id="3.30.70.20">
    <property type="match status" value="2"/>
</dbReference>
<dbReference type="SUPFAM" id="SSF54862">
    <property type="entry name" value="4Fe-4S ferredoxins"/>
    <property type="match status" value="1"/>
</dbReference>
<dbReference type="InterPro" id="IPR017900">
    <property type="entry name" value="4Fe4S_Fe_S_CS"/>
</dbReference>
<evidence type="ECO:0000256" key="1">
    <source>
        <dbReference type="ARBA" id="ARBA00022485"/>
    </source>
</evidence>
<dbReference type="InterPro" id="IPR006311">
    <property type="entry name" value="TAT_signal"/>
</dbReference>
<reference evidence="7" key="1">
    <citation type="submission" date="2023-07" db="EMBL/GenBank/DDBJ databases">
        <title>The carbon used by Thiothrix.</title>
        <authorList>
            <person name="Chen L."/>
        </authorList>
    </citation>
    <scope>NUCLEOTIDE SEQUENCE [LARGE SCALE GENOMIC DNA]</scope>
</reference>
<comment type="caution">
    <text evidence="6">The sequence shown here is derived from an EMBL/GenBank/DDBJ whole genome shotgun (WGS) entry which is preliminary data.</text>
</comment>
<dbReference type="PANTHER" id="PTHR43177">
    <property type="entry name" value="PROTEIN NRFC"/>
    <property type="match status" value="1"/>
</dbReference>
<keyword evidence="3" id="KW-0408">Iron</keyword>
<keyword evidence="7" id="KW-1185">Reference proteome</keyword>
<evidence type="ECO:0000256" key="2">
    <source>
        <dbReference type="ARBA" id="ARBA00022723"/>
    </source>
</evidence>
<feature type="domain" description="4Fe-4S ferredoxin-type" evidence="5">
    <location>
        <begin position="232"/>
        <end position="261"/>
    </location>
</feature>
<keyword evidence="2" id="KW-0479">Metal-binding</keyword>
<dbReference type="Proteomes" id="UP001308005">
    <property type="component" value="Unassembled WGS sequence"/>
</dbReference>
<dbReference type="InterPro" id="IPR017896">
    <property type="entry name" value="4Fe4S_Fe-S-bd"/>
</dbReference>
<gene>
    <name evidence="6" type="ORF">VSS37_15555</name>
</gene>
<proteinExistence type="predicted"/>
<protein>
    <submittedName>
        <fullName evidence="6">4Fe-4S dicluster domain-containing protein</fullName>
    </submittedName>
</protein>
<dbReference type="InterPro" id="IPR050954">
    <property type="entry name" value="ET_IronSulfur_Cluster-Binding"/>
</dbReference>
<dbReference type="PROSITE" id="PS00198">
    <property type="entry name" value="4FE4S_FER_1"/>
    <property type="match status" value="1"/>
</dbReference>
<dbReference type="PANTHER" id="PTHR43177:SF3">
    <property type="entry name" value="PROTEIN NRFC HOMOLOG"/>
    <property type="match status" value="1"/>
</dbReference>
<sequence>MNDQHICTCNSQSMATMADQALDALGDPEQAAAREGDTSLQARRRFLQGLGLLGAAGLAATSSVGQAAMSEVQASAQKLGQGNGLSFMDAMGDFFQQHYTRMTDEEMQDALHRIERKAKRKFGVDITCEDVKPMPGTYFGYALNLSKCRGYRECVYGCIRENNQGRDSQMQYIRVLEMPNGDHNLEHSNHYYDPATVPTPGKWYLPVQCQQCDNPPCVKACPVEATWKDKDGIVVIDYNWCIGCRMCMAACPYWARHFNWTEPQIAPEDINPVTAYMGNRPRPKGVVEKCHWCTQRTRKGRQPACMEACPTGARVFGNLLDPNSDIRWILEHKIVWRLKEDLGTEPKFWYFTDEARARI</sequence>
<accession>A0ABU6D209</accession>
<evidence type="ECO:0000256" key="3">
    <source>
        <dbReference type="ARBA" id="ARBA00023004"/>
    </source>
</evidence>
<dbReference type="PROSITE" id="PS51318">
    <property type="entry name" value="TAT"/>
    <property type="match status" value="1"/>
</dbReference>
<evidence type="ECO:0000259" key="5">
    <source>
        <dbReference type="PROSITE" id="PS51379"/>
    </source>
</evidence>
<keyword evidence="4" id="KW-0411">Iron-sulfur</keyword>
<reference evidence="6 7" key="2">
    <citation type="submission" date="2024-01" db="EMBL/GenBank/DDBJ databases">
        <authorList>
            <person name="Xie X."/>
        </authorList>
    </citation>
    <scope>NUCLEOTIDE SEQUENCE [LARGE SCALE GENOMIC DNA]</scope>
    <source>
        <strain evidence="6">SCUT-1</strain>
    </source>
</reference>
<organism evidence="6 7">
    <name type="scientific">Candidatus Thiothrix phosphatis</name>
    <dbReference type="NCBI Taxonomy" id="3112415"/>
    <lineage>
        <taxon>Bacteria</taxon>
        <taxon>Pseudomonadati</taxon>
        <taxon>Pseudomonadota</taxon>
        <taxon>Gammaproteobacteria</taxon>
        <taxon>Thiotrichales</taxon>
        <taxon>Thiotrichaceae</taxon>
        <taxon>Thiothrix</taxon>
    </lineage>
</organism>
<evidence type="ECO:0000256" key="4">
    <source>
        <dbReference type="ARBA" id="ARBA00023014"/>
    </source>
</evidence>
<name>A0ABU6D209_9GAMM</name>
<dbReference type="EMBL" id="JAYMYJ010000133">
    <property type="protein sequence ID" value="MEB4592402.1"/>
    <property type="molecule type" value="Genomic_DNA"/>
</dbReference>
<keyword evidence="1" id="KW-0004">4Fe-4S</keyword>
<dbReference type="PROSITE" id="PS51379">
    <property type="entry name" value="4FE4S_FER_2"/>
    <property type="match status" value="1"/>
</dbReference>
<dbReference type="CDD" id="cd10551">
    <property type="entry name" value="PsrB"/>
    <property type="match status" value="1"/>
</dbReference>
<dbReference type="Pfam" id="PF13247">
    <property type="entry name" value="Fer4_11"/>
    <property type="match status" value="2"/>
</dbReference>
<evidence type="ECO:0000313" key="6">
    <source>
        <dbReference type="EMBL" id="MEB4592402.1"/>
    </source>
</evidence>
<evidence type="ECO:0000313" key="7">
    <source>
        <dbReference type="Proteomes" id="UP001308005"/>
    </source>
</evidence>
<dbReference type="RefSeq" id="WP_324696662.1">
    <property type="nucleotide sequence ID" value="NZ_JAYMYJ010000133.1"/>
</dbReference>